<protein>
    <recommendedName>
        <fullName evidence="3">Spc7 kinetochore protein domain-containing protein</fullName>
    </recommendedName>
</protein>
<dbReference type="GO" id="GO:0008608">
    <property type="term" value="P:attachment of spindle microtubules to kinetochore"/>
    <property type="evidence" value="ECO:0007669"/>
    <property type="project" value="InterPro"/>
</dbReference>
<evidence type="ECO:0000313" key="4">
    <source>
        <dbReference type="EMBL" id="CAK0786141.1"/>
    </source>
</evidence>
<name>A0AAV1IHJ5_9CHLO</name>
<feature type="region of interest" description="Disordered" evidence="2">
    <location>
        <begin position="1"/>
        <end position="138"/>
    </location>
</feature>
<dbReference type="GO" id="GO:0034501">
    <property type="term" value="P:protein localization to kinetochore"/>
    <property type="evidence" value="ECO:0007669"/>
    <property type="project" value="InterPro"/>
</dbReference>
<feature type="compositionally biased region" description="Basic residues" evidence="2">
    <location>
        <begin position="54"/>
        <end position="65"/>
    </location>
</feature>
<dbReference type="GO" id="GO:0005634">
    <property type="term" value="C:nucleus"/>
    <property type="evidence" value="ECO:0007669"/>
    <property type="project" value="TreeGrafter"/>
</dbReference>
<reference evidence="4 5" key="1">
    <citation type="submission" date="2023-10" db="EMBL/GenBank/DDBJ databases">
        <authorList>
            <person name="Maclean D."/>
            <person name="Macfadyen A."/>
        </authorList>
    </citation>
    <scope>NUCLEOTIDE SEQUENCE [LARGE SCALE GENOMIC DNA]</scope>
</reference>
<comment type="caution">
    <text evidence="4">The sequence shown here is derived from an EMBL/GenBank/DDBJ whole genome shotgun (WGS) entry which is preliminary data.</text>
</comment>
<feature type="domain" description="Spc7 kinetochore protein" evidence="3">
    <location>
        <begin position="853"/>
        <end position="1165"/>
    </location>
</feature>
<feature type="region of interest" description="Disordered" evidence="2">
    <location>
        <begin position="657"/>
        <end position="686"/>
    </location>
</feature>
<keyword evidence="5" id="KW-1185">Reference proteome</keyword>
<dbReference type="EMBL" id="CAUYUE010000014">
    <property type="protein sequence ID" value="CAK0786141.1"/>
    <property type="molecule type" value="Genomic_DNA"/>
</dbReference>
<dbReference type="SMART" id="SM00787">
    <property type="entry name" value="Spc7"/>
    <property type="match status" value="1"/>
</dbReference>
<sequence>MAEGLASAASVAWDKENMNATPGKDDTSGKVPDSALKRGRTVLAAIVPPSKEKPSKRRKSMKPGNRRVSFAPDDQLMTMHLYTKDDDRHATPEKGLWGDPSPKRTVFMDSSPGGPPSGGDPFLEPLHGWGTGRASHSPAVMASPTAVSMELTGGSQDGPYGRAGDMTGLSVLSGEMPPGSTGGITAGVPGLADILQEDLSADYSAREAHSEPPPRSSTPKQVLAPARSAPPIMALTPLTEETEADLRSTSHAYGQSGTNGQLSTGFLSTAGQDDGEQFSGLFGADDTSDNMSLTSSARRSPRDATWHSASHMSLGYTQILEGGHHPTWGEAANDTKALSMGQLTDELQELGPQDGQASKWGFVPGDDNTTDLDLERNGLALMGDITYRHVFQDTTTDTRRASTAFPAPLADITEDSPLGRAPAVQEPAQATLGQDSEAGSPRPAVIESEMPTEAEESMMAVLNVPSPGPRRQGRPNQNRRRSSMADLTGRLLADDSLDGPTGLAMLAPPGSAGGVAPPSSPEDSPADRVRHAGKDMTTGLLLEDTSAPGAADDDSGQLGQLRKKLNLLQGTQKPRESEGLGRQDSSGHLTLHLLPGSTTQLLAATQTAAPGHASADPDTSGLLAEMTMASAAGAQPADEAAAEDLMDEPAEDLLTPPAQQQAAPTPMSQVERAPEVEGRQPSPDLLEDESLHDMVVPPELPPRWAPALPGTEGTPLRALIPGGPLLARTPPPSIHRIRPSVTPMRALSAGSPSPSPMASQVSYPMPAQYTEEMEIIPGGPKLPRTPQGPQSVGGATSGGRTPAPSPEEGYAMSPVQLQQSPRVSFAPGSQASRQMSARQHQTPGNMIPSGHMLGRTPTSQMRLAPAPMTFQDFLKEVDLQFLDHMRRGTSINFADLASDPPPATMQERYRLLHLTAPAVEELEASIRKLREVIAAHKETIAEKEAEIGCNNPAVFKTLQGCSPAEADTVKEAVATLKRLCRQRTVLAWKQWRESIELETKAPALQATKAELDEEVKALAEAVEQLRSLGKETSQLADEAARATKLDSSAYQEEAARRERLLHARASLAEEQRGNAARATRREAAGERLAVMQAQRAELEQERERLQAALAQRQTAAAVQQVPDASVGALLEAADMVELQGGLVGWRIERLAQTEAGGHSVAVRMGPFFRLKLEIPGDGPVSGALELTQPGEAPAWQERHRGLVAGLAAALLGKNGQGSGPLMHIAVEEASSSAFKAMLLEMKTQVGRIADIVADVDSLRLRFPKLASIRVEDGSLSLSFLNLAAQLKFSVSIPMSSLLQQDGELACSAKVHFPGNTGLQAAAVEAAVQGMPCGHGRLLLACGRLAELAEAKTGSAAALSGSAATSGACNSEAADETAPLNVFSNPLYTCATPKHVC</sequence>
<feature type="compositionally biased region" description="Basic residues" evidence="2">
    <location>
        <begin position="471"/>
        <end position="482"/>
    </location>
</feature>
<accession>A0AAV1IHJ5</accession>
<dbReference type="InterPro" id="IPR037388">
    <property type="entry name" value="Blinkin"/>
</dbReference>
<proteinExistence type="predicted"/>
<gene>
    <name evidence="4" type="ORF">CVIRNUC_009354</name>
</gene>
<feature type="region of interest" description="Disordered" evidence="2">
    <location>
        <begin position="203"/>
        <end position="225"/>
    </location>
</feature>
<dbReference type="InterPro" id="IPR013253">
    <property type="entry name" value="Spc7_domain"/>
</dbReference>
<feature type="coiled-coil region" evidence="1">
    <location>
        <begin position="1001"/>
        <end position="1038"/>
    </location>
</feature>
<feature type="region of interest" description="Disordered" evidence="2">
    <location>
        <begin position="776"/>
        <end position="811"/>
    </location>
</feature>
<feature type="region of interest" description="Disordered" evidence="2">
    <location>
        <begin position="265"/>
        <end position="304"/>
    </location>
</feature>
<evidence type="ECO:0000256" key="1">
    <source>
        <dbReference type="SAM" id="Coils"/>
    </source>
</evidence>
<organism evidence="4 5">
    <name type="scientific">Coccomyxa viridis</name>
    <dbReference type="NCBI Taxonomy" id="1274662"/>
    <lineage>
        <taxon>Eukaryota</taxon>
        <taxon>Viridiplantae</taxon>
        <taxon>Chlorophyta</taxon>
        <taxon>core chlorophytes</taxon>
        <taxon>Trebouxiophyceae</taxon>
        <taxon>Trebouxiophyceae incertae sedis</taxon>
        <taxon>Coccomyxaceae</taxon>
        <taxon>Coccomyxa</taxon>
    </lineage>
</organism>
<dbReference type="Proteomes" id="UP001314263">
    <property type="component" value="Unassembled WGS sequence"/>
</dbReference>
<feature type="compositionally biased region" description="Polar residues" evidence="2">
    <location>
        <begin position="289"/>
        <end position="298"/>
    </location>
</feature>
<feature type="region of interest" description="Disordered" evidence="2">
    <location>
        <begin position="410"/>
        <end position="444"/>
    </location>
</feature>
<dbReference type="Pfam" id="PF08317">
    <property type="entry name" value="Spc7"/>
    <property type="match status" value="1"/>
</dbReference>
<keyword evidence="1" id="KW-0175">Coiled coil</keyword>
<dbReference type="PANTHER" id="PTHR16520">
    <property type="entry name" value="KINETOCHORE SCAFFOLD 1"/>
    <property type="match status" value="1"/>
</dbReference>
<evidence type="ECO:0000256" key="2">
    <source>
        <dbReference type="SAM" id="MobiDB-lite"/>
    </source>
</evidence>
<feature type="compositionally biased region" description="Low complexity" evidence="2">
    <location>
        <begin position="507"/>
        <end position="523"/>
    </location>
</feature>
<feature type="coiled-coil region" evidence="1">
    <location>
        <begin position="1081"/>
        <end position="1118"/>
    </location>
</feature>
<feature type="region of interest" description="Disordered" evidence="2">
    <location>
        <begin position="461"/>
        <end position="530"/>
    </location>
</feature>
<evidence type="ECO:0000259" key="3">
    <source>
        <dbReference type="SMART" id="SM00787"/>
    </source>
</evidence>
<feature type="region of interest" description="Disordered" evidence="2">
    <location>
        <begin position="567"/>
        <end position="591"/>
    </location>
</feature>
<evidence type="ECO:0000313" key="5">
    <source>
        <dbReference type="Proteomes" id="UP001314263"/>
    </source>
</evidence>
<feature type="compositionally biased region" description="Basic and acidic residues" evidence="2">
    <location>
        <begin position="82"/>
        <end position="92"/>
    </location>
</feature>
<dbReference type="PANTHER" id="PTHR16520:SF3">
    <property type="entry name" value="KINETOCHORE SCAFFOLD 1"/>
    <property type="match status" value="1"/>
</dbReference>
<feature type="compositionally biased region" description="Basic and acidic residues" evidence="2">
    <location>
        <begin position="13"/>
        <end position="28"/>
    </location>
</feature>
<feature type="coiled-coil region" evidence="1">
    <location>
        <begin position="919"/>
        <end position="946"/>
    </location>
</feature>